<dbReference type="Proteomes" id="UP001153076">
    <property type="component" value="Unassembled WGS sequence"/>
</dbReference>
<feature type="region of interest" description="Disordered" evidence="1">
    <location>
        <begin position="119"/>
        <end position="162"/>
    </location>
</feature>
<dbReference type="Gene3D" id="2.40.70.10">
    <property type="entry name" value="Acid Proteases"/>
    <property type="match status" value="1"/>
</dbReference>
<name>A0A9Q1GQZ5_9CARY</name>
<proteinExistence type="predicted"/>
<dbReference type="CDD" id="cd00303">
    <property type="entry name" value="retropepsin_like"/>
    <property type="match status" value="1"/>
</dbReference>
<evidence type="ECO:0000313" key="3">
    <source>
        <dbReference type="Proteomes" id="UP001153076"/>
    </source>
</evidence>
<gene>
    <name evidence="2" type="ORF">Cgig2_003383</name>
</gene>
<accession>A0A9Q1GQZ5</accession>
<dbReference type="EMBL" id="JAKOGI010001897">
    <property type="protein sequence ID" value="KAJ8423699.1"/>
    <property type="molecule type" value="Genomic_DNA"/>
</dbReference>
<evidence type="ECO:0000256" key="1">
    <source>
        <dbReference type="SAM" id="MobiDB-lite"/>
    </source>
</evidence>
<evidence type="ECO:0000313" key="2">
    <source>
        <dbReference type="EMBL" id="KAJ8423699.1"/>
    </source>
</evidence>
<organism evidence="2 3">
    <name type="scientific">Carnegiea gigantea</name>
    <dbReference type="NCBI Taxonomy" id="171969"/>
    <lineage>
        <taxon>Eukaryota</taxon>
        <taxon>Viridiplantae</taxon>
        <taxon>Streptophyta</taxon>
        <taxon>Embryophyta</taxon>
        <taxon>Tracheophyta</taxon>
        <taxon>Spermatophyta</taxon>
        <taxon>Magnoliopsida</taxon>
        <taxon>eudicotyledons</taxon>
        <taxon>Gunneridae</taxon>
        <taxon>Pentapetalae</taxon>
        <taxon>Caryophyllales</taxon>
        <taxon>Cactineae</taxon>
        <taxon>Cactaceae</taxon>
        <taxon>Cactoideae</taxon>
        <taxon>Echinocereeae</taxon>
        <taxon>Carnegiea</taxon>
    </lineage>
</organism>
<dbReference type="PANTHER" id="PTHR33240:SF17">
    <property type="entry name" value="EUKARYOTIC PEPTIDE CHAIN RELEASE FACTOR GTP-BINDING SUBUNIT-LIKE"/>
    <property type="match status" value="1"/>
</dbReference>
<feature type="region of interest" description="Disordered" evidence="1">
    <location>
        <begin position="227"/>
        <end position="271"/>
    </location>
</feature>
<dbReference type="AlphaFoldDB" id="A0A9Q1GQZ5"/>
<comment type="caution">
    <text evidence="2">The sequence shown here is derived from an EMBL/GenBank/DDBJ whole genome shotgun (WGS) entry which is preliminary data.</text>
</comment>
<keyword evidence="3" id="KW-1185">Reference proteome</keyword>
<dbReference type="SUPFAM" id="SSF50630">
    <property type="entry name" value="Acid proteases"/>
    <property type="match status" value="1"/>
</dbReference>
<protein>
    <submittedName>
        <fullName evidence="2">Uncharacterized protein</fullName>
    </submittedName>
</protein>
<sequence length="545" mass="60530">MVSGGKEAPRFASPNNYPLVVEMKITSAIVRRILINTGSSVDIITWDCLKKLMYRVRDIVPLVHPILGFGGQEVNPTRMIRLPICFGDKLKSKNLEVDLLVVDAPTAYNMVLGRPTLHKKKEQGKKRRVTRQALHYPHNPPPQKPRPRHLRGGINSTSLGSRPSFSARWRSSTYYPLKIPEPVSSRLCVNTPRYRHNPTDSLAPWPAPPFQPRRPLHPWPVLSFRPLGRPDQPSTFPSAAGTGSLAPPAFGTPPRLSTPERTPRLLSPPPRRSICLDEIGGRLLNTHGRAADSLRGSSHGLRGGGLFLEVEGAIPDYRGANCSTPTSPAWIGADAAVSSGRTSVRCPLRTSKLMAGFFPRGTRGGACGQNNLVRLLQTRDHGERGRIRHCLFSSDGARRQLPLVLEWHPRSQRPSISPSLALYKTKGKSSQNQAEKLTNIGATNSLRKILKDQKAHRNKEEVIPKKLQLREPIQRFPITRLALSLLGALHRFYHFNHKLGDGPGLIVLLYIKLEITGYFSFLSHGLLKGVPDRLTLVLVRNIPLT</sequence>
<reference evidence="2" key="1">
    <citation type="submission" date="2022-04" db="EMBL/GenBank/DDBJ databases">
        <title>Carnegiea gigantea Genome sequencing and assembly v2.</title>
        <authorList>
            <person name="Copetti D."/>
            <person name="Sanderson M.J."/>
            <person name="Burquez A."/>
            <person name="Wojciechowski M.F."/>
        </authorList>
    </citation>
    <scope>NUCLEOTIDE SEQUENCE</scope>
    <source>
        <strain evidence="2">SGP5-SGP5p</strain>
        <tissue evidence="2">Aerial part</tissue>
    </source>
</reference>
<feature type="compositionally biased region" description="Basic residues" evidence="1">
    <location>
        <begin position="119"/>
        <end position="130"/>
    </location>
</feature>
<dbReference type="PANTHER" id="PTHR33240">
    <property type="entry name" value="OS08G0508500 PROTEIN"/>
    <property type="match status" value="1"/>
</dbReference>
<dbReference type="InterPro" id="IPR021109">
    <property type="entry name" value="Peptidase_aspartic_dom_sf"/>
</dbReference>